<sequence>MLLLLTSPQLSLLARPRKMRSRFFTSTSSSTWRFWNLALSSLKSAKARQRSFSFGWSASNRSGGLPLTPSASSHMSPTVTRSFFSSDSCSFTR</sequence>
<protein>
    <submittedName>
        <fullName evidence="2">Uncharacterized protein</fullName>
    </submittedName>
</protein>
<accession>A0A0A9B373</accession>
<dbReference type="AlphaFoldDB" id="A0A0A9B373"/>
<feature type="compositionally biased region" description="Polar residues" evidence="1">
    <location>
        <begin position="69"/>
        <end position="93"/>
    </location>
</feature>
<organism evidence="2">
    <name type="scientific">Arundo donax</name>
    <name type="common">Giant reed</name>
    <name type="synonym">Donax arundinaceus</name>
    <dbReference type="NCBI Taxonomy" id="35708"/>
    <lineage>
        <taxon>Eukaryota</taxon>
        <taxon>Viridiplantae</taxon>
        <taxon>Streptophyta</taxon>
        <taxon>Embryophyta</taxon>
        <taxon>Tracheophyta</taxon>
        <taxon>Spermatophyta</taxon>
        <taxon>Magnoliopsida</taxon>
        <taxon>Liliopsida</taxon>
        <taxon>Poales</taxon>
        <taxon>Poaceae</taxon>
        <taxon>PACMAD clade</taxon>
        <taxon>Arundinoideae</taxon>
        <taxon>Arundineae</taxon>
        <taxon>Arundo</taxon>
    </lineage>
</organism>
<dbReference type="EMBL" id="GBRH01244118">
    <property type="protein sequence ID" value="JAD53777.1"/>
    <property type="molecule type" value="Transcribed_RNA"/>
</dbReference>
<feature type="region of interest" description="Disordered" evidence="1">
    <location>
        <begin position="67"/>
        <end position="93"/>
    </location>
</feature>
<name>A0A0A9B373_ARUDO</name>
<evidence type="ECO:0000313" key="2">
    <source>
        <dbReference type="EMBL" id="JAD53777.1"/>
    </source>
</evidence>
<reference evidence="2" key="1">
    <citation type="submission" date="2014-09" db="EMBL/GenBank/DDBJ databases">
        <authorList>
            <person name="Magalhaes I.L.F."/>
            <person name="Oliveira U."/>
            <person name="Santos F.R."/>
            <person name="Vidigal T.H.D.A."/>
            <person name="Brescovit A.D."/>
            <person name="Santos A.J."/>
        </authorList>
    </citation>
    <scope>NUCLEOTIDE SEQUENCE</scope>
    <source>
        <tissue evidence="2">Shoot tissue taken approximately 20 cm above the soil surface</tissue>
    </source>
</reference>
<reference evidence="2" key="2">
    <citation type="journal article" date="2015" name="Data Brief">
        <title>Shoot transcriptome of the giant reed, Arundo donax.</title>
        <authorList>
            <person name="Barrero R.A."/>
            <person name="Guerrero F.D."/>
            <person name="Moolhuijzen P."/>
            <person name="Goolsby J.A."/>
            <person name="Tidwell J."/>
            <person name="Bellgard S.E."/>
            <person name="Bellgard M.I."/>
        </authorList>
    </citation>
    <scope>NUCLEOTIDE SEQUENCE</scope>
    <source>
        <tissue evidence="2">Shoot tissue taken approximately 20 cm above the soil surface</tissue>
    </source>
</reference>
<evidence type="ECO:0000256" key="1">
    <source>
        <dbReference type="SAM" id="MobiDB-lite"/>
    </source>
</evidence>
<proteinExistence type="predicted"/>